<feature type="domain" description="ABC transporter" evidence="10">
    <location>
        <begin position="380"/>
        <end position="625"/>
    </location>
</feature>
<feature type="transmembrane region" description="Helical" evidence="9">
    <location>
        <begin position="323"/>
        <end position="351"/>
    </location>
</feature>
<feature type="transmembrane region" description="Helical" evidence="9">
    <location>
        <begin position="700"/>
        <end position="723"/>
    </location>
</feature>
<organism evidence="12 13">
    <name type="scientific">Lepidopterella palustris CBS 459.81</name>
    <dbReference type="NCBI Taxonomy" id="1314670"/>
    <lineage>
        <taxon>Eukaryota</taxon>
        <taxon>Fungi</taxon>
        <taxon>Dikarya</taxon>
        <taxon>Ascomycota</taxon>
        <taxon>Pezizomycotina</taxon>
        <taxon>Dothideomycetes</taxon>
        <taxon>Pleosporomycetidae</taxon>
        <taxon>Mytilinidiales</taxon>
        <taxon>Argynnaceae</taxon>
        <taxon>Lepidopterella</taxon>
    </lineage>
</organism>
<dbReference type="InterPro" id="IPR003439">
    <property type="entry name" value="ABC_transporter-like_ATP-bd"/>
</dbReference>
<dbReference type="GO" id="GO:0015421">
    <property type="term" value="F:ABC-type oligopeptide transporter activity"/>
    <property type="evidence" value="ECO:0007669"/>
    <property type="project" value="TreeGrafter"/>
</dbReference>
<feature type="transmembrane region" description="Helical" evidence="9">
    <location>
        <begin position="743"/>
        <end position="769"/>
    </location>
</feature>
<dbReference type="GO" id="GO:0016887">
    <property type="term" value="F:ATP hydrolysis activity"/>
    <property type="evidence" value="ECO:0007669"/>
    <property type="project" value="InterPro"/>
</dbReference>
<feature type="domain" description="ABC transmembrane type-1" evidence="11">
    <location>
        <begin position="702"/>
        <end position="988"/>
    </location>
</feature>
<dbReference type="InterPro" id="IPR017871">
    <property type="entry name" value="ABC_transporter-like_CS"/>
</dbReference>
<dbReference type="PANTHER" id="PTHR43394:SF27">
    <property type="entry name" value="ATP-DEPENDENT TRANSLOCASE ABCB1-LIKE"/>
    <property type="match status" value="1"/>
</dbReference>
<gene>
    <name evidence="12" type="ORF">K432DRAFT_433032</name>
</gene>
<dbReference type="GO" id="GO:0005743">
    <property type="term" value="C:mitochondrial inner membrane"/>
    <property type="evidence" value="ECO:0007669"/>
    <property type="project" value="TreeGrafter"/>
</dbReference>
<feature type="transmembrane region" description="Helical" evidence="9">
    <location>
        <begin position="178"/>
        <end position="196"/>
    </location>
</feature>
<name>A0A8E2EG38_9PEZI</name>
<dbReference type="InterPro" id="IPR039421">
    <property type="entry name" value="Type_1_exporter"/>
</dbReference>
<evidence type="ECO:0000256" key="6">
    <source>
        <dbReference type="ARBA" id="ARBA00022840"/>
    </source>
</evidence>
<dbReference type="EMBL" id="KV744867">
    <property type="protein sequence ID" value="OCK83169.1"/>
    <property type="molecule type" value="Genomic_DNA"/>
</dbReference>
<keyword evidence="13" id="KW-1185">Reference proteome</keyword>
<keyword evidence="7 9" id="KW-1133">Transmembrane helix</keyword>
<dbReference type="CDD" id="cd18577">
    <property type="entry name" value="ABC_6TM_Pgp_ABCB1_D1_like"/>
    <property type="match status" value="1"/>
</dbReference>
<keyword evidence="4 9" id="KW-0812">Transmembrane</keyword>
<keyword evidence="3" id="KW-0813">Transport</keyword>
<dbReference type="OrthoDB" id="6500128at2759"/>
<dbReference type="CDD" id="cd03249">
    <property type="entry name" value="ABC_MTABC3_MDL1_MDL2"/>
    <property type="match status" value="2"/>
</dbReference>
<keyword evidence="8 9" id="KW-0472">Membrane</keyword>
<dbReference type="GO" id="GO:0090374">
    <property type="term" value="P:oligopeptide export from mitochondrion"/>
    <property type="evidence" value="ECO:0007669"/>
    <property type="project" value="TreeGrafter"/>
</dbReference>
<feature type="transmembrane region" description="Helical" evidence="9">
    <location>
        <begin position="927"/>
        <end position="947"/>
    </location>
</feature>
<keyword evidence="5" id="KW-0547">Nucleotide-binding</keyword>
<dbReference type="FunFam" id="1.20.1560.10:FF:000102">
    <property type="entry name" value="ABC multidrug transporter Mdr1"/>
    <property type="match status" value="1"/>
</dbReference>
<dbReference type="PROSITE" id="PS00211">
    <property type="entry name" value="ABC_TRANSPORTER_1"/>
    <property type="match status" value="2"/>
</dbReference>
<dbReference type="FunFam" id="3.40.50.300:FF:000205">
    <property type="entry name" value="ABC transporter B family member 4"/>
    <property type="match status" value="1"/>
</dbReference>
<dbReference type="Gene3D" id="1.20.1560.10">
    <property type="entry name" value="ABC transporter type 1, transmembrane domain"/>
    <property type="match status" value="2"/>
</dbReference>
<dbReference type="Proteomes" id="UP000250266">
    <property type="component" value="Unassembled WGS sequence"/>
</dbReference>
<dbReference type="Pfam" id="PF00664">
    <property type="entry name" value="ABC_membrane"/>
    <property type="match status" value="2"/>
</dbReference>
<dbReference type="FunFam" id="3.40.50.300:FF:000913">
    <property type="entry name" value="ABC multidrug transporter SitT"/>
    <property type="match status" value="1"/>
</dbReference>
<feature type="transmembrane region" description="Helical" evidence="9">
    <location>
        <begin position="202"/>
        <end position="220"/>
    </location>
</feature>
<comment type="subcellular location">
    <subcellularLocation>
        <location evidence="1">Membrane</location>
        <topology evidence="1">Multi-pass membrane protein</topology>
    </subcellularLocation>
</comment>
<evidence type="ECO:0000313" key="13">
    <source>
        <dbReference type="Proteomes" id="UP000250266"/>
    </source>
</evidence>
<feature type="transmembrane region" description="Helical" evidence="9">
    <location>
        <begin position="820"/>
        <end position="840"/>
    </location>
</feature>
<evidence type="ECO:0000259" key="10">
    <source>
        <dbReference type="PROSITE" id="PS50893"/>
    </source>
</evidence>
<accession>A0A8E2EG38</accession>
<dbReference type="PANTHER" id="PTHR43394">
    <property type="entry name" value="ATP-DEPENDENT PERMEASE MDL1, MITOCHONDRIAL"/>
    <property type="match status" value="1"/>
</dbReference>
<dbReference type="GO" id="GO:0005524">
    <property type="term" value="F:ATP binding"/>
    <property type="evidence" value="ECO:0007669"/>
    <property type="project" value="UniProtKB-KW"/>
</dbReference>
<dbReference type="Pfam" id="PF00005">
    <property type="entry name" value="ABC_tran"/>
    <property type="match status" value="2"/>
</dbReference>
<evidence type="ECO:0000256" key="3">
    <source>
        <dbReference type="ARBA" id="ARBA00022448"/>
    </source>
</evidence>
<dbReference type="SUPFAM" id="SSF52540">
    <property type="entry name" value="P-loop containing nucleoside triphosphate hydrolases"/>
    <property type="match status" value="2"/>
</dbReference>
<evidence type="ECO:0000256" key="7">
    <source>
        <dbReference type="ARBA" id="ARBA00022989"/>
    </source>
</evidence>
<dbReference type="SMART" id="SM00382">
    <property type="entry name" value="AAA"/>
    <property type="match status" value="2"/>
</dbReference>
<proteinExistence type="inferred from homology"/>
<evidence type="ECO:0000256" key="8">
    <source>
        <dbReference type="ARBA" id="ARBA00023136"/>
    </source>
</evidence>
<dbReference type="CDD" id="cd18578">
    <property type="entry name" value="ABC_6TM_Pgp_ABCB1_D2_like"/>
    <property type="match status" value="1"/>
</dbReference>
<dbReference type="AlphaFoldDB" id="A0A8E2EG38"/>
<keyword evidence="12" id="KW-0378">Hydrolase</keyword>
<evidence type="ECO:0000256" key="9">
    <source>
        <dbReference type="SAM" id="Phobius"/>
    </source>
</evidence>
<dbReference type="Gene3D" id="3.40.50.300">
    <property type="entry name" value="P-loop containing nucleotide triphosphate hydrolases"/>
    <property type="match status" value="2"/>
</dbReference>
<evidence type="ECO:0000259" key="11">
    <source>
        <dbReference type="PROSITE" id="PS50929"/>
    </source>
</evidence>
<feature type="domain" description="ABC transporter" evidence="10">
    <location>
        <begin position="1023"/>
        <end position="1259"/>
    </location>
</feature>
<comment type="similarity">
    <text evidence="2">Belongs to the ABC transporter superfamily. ABCB family. Multidrug resistance exporter (TC 3.A.1.201) subfamily.</text>
</comment>
<dbReference type="PROSITE" id="PS50929">
    <property type="entry name" value="ABC_TM1F"/>
    <property type="match status" value="2"/>
</dbReference>
<feature type="transmembrane region" description="Helical" evidence="9">
    <location>
        <begin position="105"/>
        <end position="126"/>
    </location>
</feature>
<evidence type="ECO:0000256" key="5">
    <source>
        <dbReference type="ARBA" id="ARBA00022741"/>
    </source>
</evidence>
<feature type="transmembrane region" description="Helical" evidence="9">
    <location>
        <begin position="281"/>
        <end position="303"/>
    </location>
</feature>
<dbReference type="InterPro" id="IPR003593">
    <property type="entry name" value="AAA+_ATPase"/>
</dbReference>
<feature type="transmembrane region" description="Helical" evidence="9">
    <location>
        <begin position="51"/>
        <end position="75"/>
    </location>
</feature>
<feature type="transmembrane region" description="Helical" evidence="9">
    <location>
        <begin position="959"/>
        <end position="983"/>
    </location>
</feature>
<reference evidence="12 13" key="1">
    <citation type="journal article" date="2016" name="Nat. Commun.">
        <title>Ectomycorrhizal ecology is imprinted in the genome of the dominant symbiotic fungus Cenococcum geophilum.</title>
        <authorList>
            <consortium name="DOE Joint Genome Institute"/>
            <person name="Peter M."/>
            <person name="Kohler A."/>
            <person name="Ohm R.A."/>
            <person name="Kuo A."/>
            <person name="Krutzmann J."/>
            <person name="Morin E."/>
            <person name="Arend M."/>
            <person name="Barry K.W."/>
            <person name="Binder M."/>
            <person name="Choi C."/>
            <person name="Clum A."/>
            <person name="Copeland A."/>
            <person name="Grisel N."/>
            <person name="Haridas S."/>
            <person name="Kipfer T."/>
            <person name="LaButti K."/>
            <person name="Lindquist E."/>
            <person name="Lipzen A."/>
            <person name="Maire R."/>
            <person name="Meier B."/>
            <person name="Mihaltcheva S."/>
            <person name="Molinier V."/>
            <person name="Murat C."/>
            <person name="Poggeler S."/>
            <person name="Quandt C.A."/>
            <person name="Sperisen C."/>
            <person name="Tritt A."/>
            <person name="Tisserant E."/>
            <person name="Crous P.W."/>
            <person name="Henrissat B."/>
            <person name="Nehls U."/>
            <person name="Egli S."/>
            <person name="Spatafora J.W."/>
            <person name="Grigoriev I.V."/>
            <person name="Martin F.M."/>
        </authorList>
    </citation>
    <scope>NUCLEOTIDE SEQUENCE [LARGE SCALE GENOMIC DNA]</scope>
    <source>
        <strain evidence="12 13">CBS 459.81</strain>
    </source>
</reference>
<dbReference type="PROSITE" id="PS50893">
    <property type="entry name" value="ABC_TRANSPORTER_2"/>
    <property type="match status" value="2"/>
</dbReference>
<evidence type="ECO:0000256" key="1">
    <source>
        <dbReference type="ARBA" id="ARBA00004141"/>
    </source>
</evidence>
<sequence>MASEKDASLPTRNSSQFLDPDEKAIVDLQLDVPKVKVGYFSLYRYANKKEIIIIVFSAIAAIVAGAVLPLMTLVFGNFAGSFSNFYSDTSALAHFKHQIKTFTLYFVYLGITSFFSVYFSIVGFSYTGERMTQKIRELYLAAIFRQNIAFFDFLGSGEITTRITADMNLVQDGLSQKVALVITGCATFVSALIVGFVRSWRLSLVMLSATVAILMTMAIFGTRMRKNQTQAVDAFATAGTLAEEVISSARNVNAFGTQKRLEKKHDSFLVIASGFDFKAKAFLGIMIACMMTILNLQFGLAFWQGSRFIHSHELTVSQLLTVTMSMMIAGISIGHILPHIGAFGLAAAAAAKIFNTIERKSPIDPESDSGVKPDKVTGKIEFKNINLVYPSRPDTRILDDFSLLIPAGKMTAIVGASGSGKSTLFGLIERFYLPLAGEVLLDGINISALNLRWLRRNISLVSQEPVLFSTTIYESIAHGLVGTEYENEREDVKTSLIEKAAKIANAYDFITCLPQKFNSRVGERGSLLSGGQKQRIAIARAIVSDPKILLLDEATASLDTKSESAVQKALDQASKGRTTIVIAHRLSTIMNADNIVVMSSGKIVEQGTHHQLLDQKTVYYTLVQAQELMSKVILPGEKGVEGETSGDFSADDEKRNALHLIQSTTSTKHTGTPVKTEKKNYTTWQMVKFAWSLNKSEHRIMIFGFVFATLSGFAYPVQSIFFGNAINALTFPHSSTGEHPINFWSLMFLMLGLSSLIFHACQGTALGFASARLVRRAREQAFQSILRQDMSFFDQDQVTSGSLASFLSIEANRLAGMSGATLAAILNSCATIVGSLAIGISFGWKLALVCASTMPILLACGYWRFRVLSEMEARMKRTTDAATFACEAASSIRTVASLTLEKNLRDEYHVQLDAQAFDNLRYSTFSAILYAFSQSVAMFAIALSFWYGGTLISKQEYTLVQFFICYAAVINGSQSAGAIFSFAPDMGEAKSAAQLLMSLLHRVPLIDSWSTEGHQVERVDGKIELKDVRFTYPARPDQKVLRGVSLTALPGQFIALVGASGSGKSTVMALLERFYDPTSGTILVDDLEIPKYNLQNYRSHMALVSQETTLYTGTIRENILTDKEDASEEAIVQACKDANIYEFIMSLPDGFNTLVGAKGSLLSGGQRQRLAIARALLRDPKILLLDEATSSLDSASEAAVQAALDKAAKGRTTIAIAHRLSTTQHADCLYVFDNGRVVERGRHDELMARKGVYWELGRLQELGV</sequence>
<keyword evidence="6" id="KW-0067">ATP-binding</keyword>
<evidence type="ECO:0000256" key="2">
    <source>
        <dbReference type="ARBA" id="ARBA00007577"/>
    </source>
</evidence>
<protein>
    <submittedName>
        <fullName evidence="12">P-loop containing nucleoside triphosphate hydrolase protein</fullName>
    </submittedName>
</protein>
<feature type="domain" description="ABC transmembrane type-1" evidence="11">
    <location>
        <begin position="55"/>
        <end position="345"/>
    </location>
</feature>
<dbReference type="InterPro" id="IPR011527">
    <property type="entry name" value="ABC1_TM_dom"/>
</dbReference>
<dbReference type="InterPro" id="IPR036640">
    <property type="entry name" value="ABC1_TM_sf"/>
</dbReference>
<evidence type="ECO:0000313" key="12">
    <source>
        <dbReference type="EMBL" id="OCK83169.1"/>
    </source>
</evidence>
<evidence type="ECO:0000256" key="4">
    <source>
        <dbReference type="ARBA" id="ARBA00022692"/>
    </source>
</evidence>
<dbReference type="SUPFAM" id="SSF90123">
    <property type="entry name" value="ABC transporter transmembrane region"/>
    <property type="match status" value="2"/>
</dbReference>
<dbReference type="InterPro" id="IPR027417">
    <property type="entry name" value="P-loop_NTPase"/>
</dbReference>